<feature type="region of interest" description="Disordered" evidence="2">
    <location>
        <begin position="308"/>
        <end position="466"/>
    </location>
</feature>
<name>A0A6G1H944_9PEZI</name>
<feature type="compositionally biased region" description="Basic and acidic residues" evidence="2">
    <location>
        <begin position="432"/>
        <end position="442"/>
    </location>
</feature>
<feature type="compositionally biased region" description="Polar residues" evidence="2">
    <location>
        <begin position="327"/>
        <end position="337"/>
    </location>
</feature>
<feature type="compositionally biased region" description="Basic and acidic residues" evidence="2">
    <location>
        <begin position="339"/>
        <end position="359"/>
    </location>
</feature>
<evidence type="ECO:0000256" key="2">
    <source>
        <dbReference type="SAM" id="MobiDB-lite"/>
    </source>
</evidence>
<dbReference type="InterPro" id="IPR027450">
    <property type="entry name" value="AlkB-like"/>
</dbReference>
<dbReference type="Proteomes" id="UP000800041">
    <property type="component" value="Unassembled WGS sequence"/>
</dbReference>
<proteinExistence type="inferred from homology"/>
<sequence length="1082" mass="121217">MSSFADLLAQKQPQFQTHQVLLVLGLQQDFTAPNGKLHVPNDSGYLDRLRALVPTFRERAGDIIWCRTVFETERAVNGDADGDAVILDGTEEQPRSSTDSVEESKSRNPSSSQDFLRAKSSRAFNLLKKVSSKKQLEVPAPQKASQEEEDELFLSRTSKREPCCMKTTPGAGFAADIQDLIDADADTFCNMSHYSAFNQSALLMTLRTKLVTELYICGSLTNISVYATSRDAVRHGFVINLVQDCLGYRKITRHQEALRQMTDLMGAYTTFSADIISKLGTPATTDGPGNSDVDTSQLQDMVRGMRLRSATPSTMSLRDKDKEDASSLRSTRGSFASSYRERPQNFESTSSRRRERDISELQAAAETSTEPSEALLEEQPWLRIPKSTKAPELTKRNYVKAPVRMRQRTRPREQGEPSSASSSRPRSIRKGPSPEKGAERSTDAAQSPPDDSSIIPTKESSSLPITQPMLGSHLAKEVEEALRRLPSKQPDREPPPVPSITTTVPSVDEPPRGRKPSDEASTSVTPQPSAMKHLKNLSKLPTLGPEDKIGEGDSRIVHDLLPATGHWFHDPANIFNTLYNEVRWQRMYHQTGEVPRLLCVQGEFGADGSMPVYRHPSDQSLPLLHFSAAVQVIRQQIEETVGHPVNHALIQLYRSGQDYISEHSDKTLDIVRGSSIVNASFGAQRTMRLRTKKAGPSKTKKSGSGGISTSPSNTQRIHMPHNSLFILGQETNKRWLHGINQDKRLQADRSTAELAFGGMRISLTFRNIGTFLSPTGDKIWGQGATAKKRDQAKKTINNDSRKTEQLVQAFGTENQRNDFLWDKFYGGGFDVLHFREPPPELPMLFLSGNEVADLQVLIYLEELGMKYTIADIPPKPFVDTPASAKSDKPKRKPIKRLVAFRDTDMMHTEVEEVVTVLFYLDRFYPLNTSPQHRATAAKGYWILLQVESMRRRLAEEHHSWANVSEILVERLSAEIVNEEYFAAGKDFSVADCAVWPLLRETVNEHHQQDEECTESGPRIHGKNEDGEEEEHYANLRKYCQRMAGRTSVVQARQKLAEKQKVLVSDKSKELEAEKGKEVEKPK</sequence>
<dbReference type="PANTHER" id="PTHR31212">
    <property type="entry name" value="ALPHA-KETOGLUTARATE-DEPENDENT DIOXYGENASE ALKB HOMOLOG 3"/>
    <property type="match status" value="1"/>
</dbReference>
<dbReference type="Gene3D" id="3.40.30.10">
    <property type="entry name" value="Glutaredoxin"/>
    <property type="match status" value="1"/>
</dbReference>
<dbReference type="SUPFAM" id="SSF47616">
    <property type="entry name" value="GST C-terminal domain-like"/>
    <property type="match status" value="1"/>
</dbReference>
<dbReference type="Pfam" id="PF24470">
    <property type="entry name" value="Thiored_Isochorism"/>
    <property type="match status" value="1"/>
</dbReference>
<dbReference type="InterPro" id="IPR000868">
    <property type="entry name" value="Isochorismatase-like_dom"/>
</dbReference>
<reference evidence="4" key="1">
    <citation type="journal article" date="2020" name="Stud. Mycol.">
        <title>101 Dothideomycetes genomes: a test case for predicting lifestyles and emergence of pathogens.</title>
        <authorList>
            <person name="Haridas S."/>
            <person name="Albert R."/>
            <person name="Binder M."/>
            <person name="Bloem J."/>
            <person name="Labutti K."/>
            <person name="Salamov A."/>
            <person name="Andreopoulos B."/>
            <person name="Baker S."/>
            <person name="Barry K."/>
            <person name="Bills G."/>
            <person name="Bluhm B."/>
            <person name="Cannon C."/>
            <person name="Castanera R."/>
            <person name="Culley D."/>
            <person name="Daum C."/>
            <person name="Ezra D."/>
            <person name="Gonzalez J."/>
            <person name="Henrissat B."/>
            <person name="Kuo A."/>
            <person name="Liang C."/>
            <person name="Lipzen A."/>
            <person name="Lutzoni F."/>
            <person name="Magnuson J."/>
            <person name="Mondo S."/>
            <person name="Nolan M."/>
            <person name="Ohm R."/>
            <person name="Pangilinan J."/>
            <person name="Park H.-J."/>
            <person name="Ramirez L."/>
            <person name="Alfaro M."/>
            <person name="Sun H."/>
            <person name="Tritt A."/>
            <person name="Yoshinaga Y."/>
            <person name="Zwiers L.-H."/>
            <person name="Turgeon B."/>
            <person name="Goodwin S."/>
            <person name="Spatafora J."/>
            <person name="Crous P."/>
            <person name="Grigoriev I."/>
        </authorList>
    </citation>
    <scope>NUCLEOTIDE SEQUENCE</scope>
    <source>
        <strain evidence="4">CBS 113979</strain>
    </source>
</reference>
<protein>
    <recommendedName>
        <fullName evidence="3">Fe2OG dioxygenase domain-containing protein</fullName>
    </recommendedName>
</protein>
<feature type="compositionally biased region" description="Basic and acidic residues" evidence="2">
    <location>
        <begin position="509"/>
        <end position="518"/>
    </location>
</feature>
<feature type="compositionally biased region" description="Low complexity" evidence="2">
    <location>
        <begin position="363"/>
        <end position="374"/>
    </location>
</feature>
<dbReference type="OrthoDB" id="445341at2759"/>
<dbReference type="AlphaFoldDB" id="A0A6G1H944"/>
<dbReference type="CDD" id="cd00299">
    <property type="entry name" value="GST_C_family"/>
    <property type="match status" value="1"/>
</dbReference>
<evidence type="ECO:0000313" key="4">
    <source>
        <dbReference type="EMBL" id="KAF1989753.1"/>
    </source>
</evidence>
<gene>
    <name evidence="4" type="ORF">K402DRAFT_371720</name>
</gene>
<feature type="compositionally biased region" description="Basic residues" evidence="2">
    <location>
        <begin position="689"/>
        <end position="701"/>
    </location>
</feature>
<comment type="similarity">
    <text evidence="1">Belongs to the isochorismatase family.</text>
</comment>
<dbReference type="GO" id="GO:0051213">
    <property type="term" value="F:dioxygenase activity"/>
    <property type="evidence" value="ECO:0007669"/>
    <property type="project" value="InterPro"/>
</dbReference>
<dbReference type="InterPro" id="IPR032854">
    <property type="entry name" value="ALKBH3"/>
</dbReference>
<feature type="compositionally biased region" description="Basic and acidic residues" evidence="2">
    <location>
        <begin position="317"/>
        <end position="326"/>
    </location>
</feature>
<dbReference type="SUPFAM" id="SSF51197">
    <property type="entry name" value="Clavaminate synthase-like"/>
    <property type="match status" value="1"/>
</dbReference>
<dbReference type="InterPro" id="IPR005123">
    <property type="entry name" value="Oxoglu/Fe-dep_dioxygenase_dom"/>
</dbReference>
<evidence type="ECO:0000313" key="5">
    <source>
        <dbReference type="Proteomes" id="UP000800041"/>
    </source>
</evidence>
<dbReference type="InterPro" id="IPR057088">
    <property type="entry name" value="GLRG_09195_Thiored"/>
</dbReference>
<evidence type="ECO:0000256" key="1">
    <source>
        <dbReference type="ARBA" id="ARBA00006336"/>
    </source>
</evidence>
<dbReference type="EMBL" id="ML977144">
    <property type="protein sequence ID" value="KAF1989753.1"/>
    <property type="molecule type" value="Genomic_DNA"/>
</dbReference>
<dbReference type="InterPro" id="IPR037151">
    <property type="entry name" value="AlkB-like_sf"/>
</dbReference>
<dbReference type="GO" id="GO:0006307">
    <property type="term" value="P:DNA alkylation repair"/>
    <property type="evidence" value="ECO:0007669"/>
    <property type="project" value="InterPro"/>
</dbReference>
<feature type="compositionally biased region" description="Polar residues" evidence="2">
    <location>
        <begin position="282"/>
        <end position="299"/>
    </location>
</feature>
<dbReference type="InterPro" id="IPR036282">
    <property type="entry name" value="Glutathione-S-Trfase_C_sf"/>
</dbReference>
<dbReference type="Pfam" id="PF13532">
    <property type="entry name" value="2OG-FeII_Oxy_2"/>
    <property type="match status" value="1"/>
</dbReference>
<feature type="region of interest" description="Disordered" evidence="2">
    <location>
        <begin position="280"/>
        <end position="299"/>
    </location>
</feature>
<dbReference type="SUPFAM" id="SSF52499">
    <property type="entry name" value="Isochorismatase-like hydrolases"/>
    <property type="match status" value="1"/>
</dbReference>
<dbReference type="Gene3D" id="2.60.120.590">
    <property type="entry name" value="Alpha-ketoglutarate-dependent dioxygenase AlkB-like"/>
    <property type="match status" value="1"/>
</dbReference>
<dbReference type="InterPro" id="IPR036380">
    <property type="entry name" value="Isochorismatase-like_sf"/>
</dbReference>
<dbReference type="PROSITE" id="PS51471">
    <property type="entry name" value="FE2OG_OXY"/>
    <property type="match status" value="1"/>
</dbReference>
<feature type="region of interest" description="Disordered" evidence="2">
    <location>
        <begin position="485"/>
        <end position="534"/>
    </location>
</feature>
<feature type="compositionally biased region" description="Basic and acidic residues" evidence="2">
    <location>
        <begin position="485"/>
        <end position="494"/>
    </location>
</feature>
<feature type="domain" description="Fe2OG dioxygenase" evidence="3">
    <location>
        <begin position="644"/>
        <end position="769"/>
    </location>
</feature>
<feature type="region of interest" description="Disordered" evidence="2">
    <location>
        <begin position="1006"/>
        <end position="1030"/>
    </location>
</feature>
<dbReference type="PANTHER" id="PTHR31212:SF5">
    <property type="entry name" value="ISOCHORISMATASE FAMILY PROTEIN FAMILY (AFU_ORTHOLOGUE AFUA_3G14500)"/>
    <property type="match status" value="1"/>
</dbReference>
<dbReference type="Gene3D" id="1.20.1050.10">
    <property type="match status" value="1"/>
</dbReference>
<dbReference type="Gene3D" id="3.40.50.850">
    <property type="entry name" value="Isochorismatase-like"/>
    <property type="match status" value="1"/>
</dbReference>
<feature type="compositionally biased region" description="Polar residues" evidence="2">
    <location>
        <begin position="519"/>
        <end position="528"/>
    </location>
</feature>
<keyword evidence="5" id="KW-1185">Reference proteome</keyword>
<feature type="region of interest" description="Disordered" evidence="2">
    <location>
        <begin position="81"/>
        <end position="115"/>
    </location>
</feature>
<evidence type="ECO:0000259" key="3">
    <source>
        <dbReference type="PROSITE" id="PS51471"/>
    </source>
</evidence>
<organism evidence="4 5">
    <name type="scientific">Aulographum hederae CBS 113979</name>
    <dbReference type="NCBI Taxonomy" id="1176131"/>
    <lineage>
        <taxon>Eukaryota</taxon>
        <taxon>Fungi</taxon>
        <taxon>Dikarya</taxon>
        <taxon>Ascomycota</taxon>
        <taxon>Pezizomycotina</taxon>
        <taxon>Dothideomycetes</taxon>
        <taxon>Pleosporomycetidae</taxon>
        <taxon>Aulographales</taxon>
        <taxon>Aulographaceae</taxon>
    </lineage>
</organism>
<dbReference type="Pfam" id="PF00857">
    <property type="entry name" value="Isochorismatase"/>
    <property type="match status" value="1"/>
</dbReference>
<accession>A0A6G1H944</accession>
<feature type="compositionally biased region" description="Polar residues" evidence="2">
    <location>
        <begin position="454"/>
        <end position="465"/>
    </location>
</feature>
<feature type="region of interest" description="Disordered" evidence="2">
    <location>
        <begin position="689"/>
        <end position="715"/>
    </location>
</feature>